<gene>
    <name evidence="1" type="ORF">NM208_g6394</name>
</gene>
<name>A0ACC1SDM2_9HYPO</name>
<organism evidence="1 2">
    <name type="scientific">Fusarium decemcellulare</name>
    <dbReference type="NCBI Taxonomy" id="57161"/>
    <lineage>
        <taxon>Eukaryota</taxon>
        <taxon>Fungi</taxon>
        <taxon>Dikarya</taxon>
        <taxon>Ascomycota</taxon>
        <taxon>Pezizomycotina</taxon>
        <taxon>Sordariomycetes</taxon>
        <taxon>Hypocreomycetidae</taxon>
        <taxon>Hypocreales</taxon>
        <taxon>Nectriaceae</taxon>
        <taxon>Fusarium</taxon>
        <taxon>Fusarium decemcellulare species complex</taxon>
    </lineage>
</organism>
<dbReference type="EMBL" id="JANRMS010000591">
    <property type="protein sequence ID" value="KAJ3537252.1"/>
    <property type="molecule type" value="Genomic_DNA"/>
</dbReference>
<comment type="caution">
    <text evidence="1">The sequence shown here is derived from an EMBL/GenBank/DDBJ whole genome shotgun (WGS) entry which is preliminary data.</text>
</comment>
<sequence>MSNLSSEPEMLISRASHRPRHILEAMITISDAQKPAKSSPADRVSSLGILNRLPPEVTFMVLGMLDIPSIANFARVSFRGNSCIQSLRAYRDLVTFAPQVLVALGRVGLIRLHSVAELYAALRTERCASCAEYGAFLFLLTCKRGCWECLRHNPSLRALSPKEAMRYFGLSKKQIKRLPTLFVLPANYDITRNPSPQDCRLVSVKAAKELGLVVHGSTEQLAQAMAKRCKSGRLLVTGQFYQSEPTASQSQDLLLMPSQGNIPPADFFGMASIPFPSLSASGRIENGLWCRGCEITVHRYDSVRLPRDVLAALVPTNCEAMRVLLGLERRARSRESFLEHAKQCYGIQQLVPRLTIGND</sequence>
<accession>A0ACC1SDM2</accession>
<proteinExistence type="predicted"/>
<keyword evidence="2" id="KW-1185">Reference proteome</keyword>
<evidence type="ECO:0000313" key="1">
    <source>
        <dbReference type="EMBL" id="KAJ3537252.1"/>
    </source>
</evidence>
<evidence type="ECO:0000313" key="2">
    <source>
        <dbReference type="Proteomes" id="UP001148629"/>
    </source>
</evidence>
<protein>
    <submittedName>
        <fullName evidence="1">Uncharacterized protein</fullName>
    </submittedName>
</protein>
<reference evidence="1" key="1">
    <citation type="submission" date="2022-08" db="EMBL/GenBank/DDBJ databases">
        <title>Genome Sequence of Fusarium decemcellulare.</title>
        <authorList>
            <person name="Buettner E."/>
        </authorList>
    </citation>
    <scope>NUCLEOTIDE SEQUENCE</scope>
    <source>
        <strain evidence="1">Babe19</strain>
    </source>
</reference>
<dbReference type="Proteomes" id="UP001148629">
    <property type="component" value="Unassembled WGS sequence"/>
</dbReference>